<dbReference type="EMBL" id="CCKQ01016757">
    <property type="protein sequence ID" value="CDW88630.1"/>
    <property type="molecule type" value="Genomic_DNA"/>
</dbReference>
<organism evidence="1 2">
    <name type="scientific">Stylonychia lemnae</name>
    <name type="common">Ciliate</name>
    <dbReference type="NCBI Taxonomy" id="5949"/>
    <lineage>
        <taxon>Eukaryota</taxon>
        <taxon>Sar</taxon>
        <taxon>Alveolata</taxon>
        <taxon>Ciliophora</taxon>
        <taxon>Intramacronucleata</taxon>
        <taxon>Spirotrichea</taxon>
        <taxon>Stichotrichia</taxon>
        <taxon>Sporadotrichida</taxon>
        <taxon>Oxytrichidae</taxon>
        <taxon>Stylonychinae</taxon>
        <taxon>Stylonychia</taxon>
    </lineage>
</organism>
<name>A0A078B265_STYLE</name>
<sequence length="367" mass="41915">MGCCDSKEVREIPKKRVSNNVIASLTKGQIDPAIQDLKSTPVKNDIAISGTGGIRESVQSSRDHMNEQQTPPFKKKNYKEDKIGLKNIDNLKDPLFTSVEDMDLMNRADELALNRMISLDTQLESSAQVLNLKFDQKNDAGKSAGKNKLQAKDLMEEIQEEEQPMLVRSLDKEQLQDDDKQVVEYDQDQEQQELQQTVEDKVTQNLIDEKVFVKYLKKGEIYDSSKIDPEVQQEIDKVINDYLEKDELERDQESDSKYLLPQTAFIKEEGKNLHEGQQLDVKLTFNTKTEKITGVIDLKGGAFVEGDFKSDSKYFMLKIKSSSANINQVEGQILKDDFSELDGIIYDFDQNMMLKQGKRIVIQQVKS</sequence>
<accession>A0A078B265</accession>
<keyword evidence="2" id="KW-1185">Reference proteome</keyword>
<dbReference type="InParanoid" id="A0A078B265"/>
<reference evidence="1 2" key="1">
    <citation type="submission" date="2014-06" db="EMBL/GenBank/DDBJ databases">
        <authorList>
            <person name="Swart Estienne"/>
        </authorList>
    </citation>
    <scope>NUCLEOTIDE SEQUENCE [LARGE SCALE GENOMIC DNA]</scope>
    <source>
        <strain evidence="1 2">130c</strain>
    </source>
</reference>
<evidence type="ECO:0000313" key="2">
    <source>
        <dbReference type="Proteomes" id="UP000039865"/>
    </source>
</evidence>
<dbReference type="AlphaFoldDB" id="A0A078B265"/>
<dbReference type="Proteomes" id="UP000039865">
    <property type="component" value="Unassembled WGS sequence"/>
</dbReference>
<evidence type="ECO:0000313" key="1">
    <source>
        <dbReference type="EMBL" id="CDW88630.1"/>
    </source>
</evidence>
<proteinExistence type="predicted"/>
<gene>
    <name evidence="1" type="primary">Contig19190.g20348</name>
    <name evidence="1" type="ORF">STYLEM_17752</name>
</gene>
<protein>
    <submittedName>
        <fullName evidence="1">Uncharacterized protein</fullName>
    </submittedName>
</protein>